<evidence type="ECO:0000313" key="3">
    <source>
        <dbReference type="EMBL" id="CAB5231273.1"/>
    </source>
</evidence>
<name>A0A6J7XNT9_9CAUD</name>
<proteinExistence type="predicted"/>
<evidence type="ECO:0000313" key="1">
    <source>
        <dbReference type="EMBL" id="CAB4174742.1"/>
    </source>
</evidence>
<accession>A0A6J7XNT9</accession>
<dbReference type="EMBL" id="LR798428">
    <property type="protein sequence ID" value="CAB5231273.1"/>
    <property type="molecule type" value="Genomic_DNA"/>
</dbReference>
<gene>
    <name evidence="2" type="ORF">UFOVP1131_61</name>
    <name evidence="3" type="ORF">UFOVP1582_53</name>
    <name evidence="1" type="ORF">UFOVP966_75</name>
</gene>
<dbReference type="EMBL" id="LR796919">
    <property type="protein sequence ID" value="CAB4174742.1"/>
    <property type="molecule type" value="Genomic_DNA"/>
</dbReference>
<reference evidence="3" key="1">
    <citation type="submission" date="2020-05" db="EMBL/GenBank/DDBJ databases">
        <authorList>
            <person name="Chiriac C."/>
            <person name="Salcher M."/>
            <person name="Ghai R."/>
            <person name="Kavagutti S V."/>
        </authorList>
    </citation>
    <scope>NUCLEOTIDE SEQUENCE</scope>
</reference>
<dbReference type="EMBL" id="LR797071">
    <property type="protein sequence ID" value="CAB4184947.1"/>
    <property type="molecule type" value="Genomic_DNA"/>
</dbReference>
<sequence length="200" mass="21432">MQLRIKSQLPYVEKGGILDDCGPCSTAAAVSWALGYAQDFTGLDGIKAKEKATGYVDKQGVSDNGSNLSQLAKTAKVLGGEGRYAKNWDDVLSAGKKGAAIIINVQAPNGYPLQAISSWNKKWADYWGKKDPKVVREGYGHMTCAAYDKELGWQFADPTFSGKGKEEFAALITEADLKAIASGKGDKAGPHVRCLIVTKK</sequence>
<organism evidence="3">
    <name type="scientific">uncultured Caudovirales phage</name>
    <dbReference type="NCBI Taxonomy" id="2100421"/>
    <lineage>
        <taxon>Viruses</taxon>
        <taxon>Duplodnaviria</taxon>
        <taxon>Heunggongvirae</taxon>
        <taxon>Uroviricota</taxon>
        <taxon>Caudoviricetes</taxon>
        <taxon>Peduoviridae</taxon>
        <taxon>Maltschvirus</taxon>
        <taxon>Maltschvirus maltsch</taxon>
    </lineage>
</organism>
<evidence type="ECO:0000313" key="2">
    <source>
        <dbReference type="EMBL" id="CAB4184947.1"/>
    </source>
</evidence>
<protein>
    <submittedName>
        <fullName evidence="3">Uncharacterized protein</fullName>
    </submittedName>
</protein>